<feature type="compositionally biased region" description="Basic residues" evidence="1">
    <location>
        <begin position="35"/>
        <end position="47"/>
    </location>
</feature>
<comment type="caution">
    <text evidence="3">The sequence shown here is derived from an EMBL/GenBank/DDBJ whole genome shotgun (WGS) entry which is preliminary data.</text>
</comment>
<gene>
    <name evidence="3" type="ORF">D915_002926</name>
</gene>
<evidence type="ECO:0000313" key="4">
    <source>
        <dbReference type="Proteomes" id="UP000230066"/>
    </source>
</evidence>
<accession>A0A4E0RH27</accession>
<sequence>MWARVYSLISIFPISFTEAGTSSHAGQLSGEIRGARSRRRLSGRGHSHVMASDGQRGRQNAPDVQGLPREIESITQRSVSPTRTPGQARDQSDFLSSLLPSYSSSPRQKLPIVEQFITPVQPSVVGSFYLPSSLSPLPPTLSLLDGLTEADVDSSAGMTYVPIHMNNTSDNNKAMGVAAPPCLSLYDSSTHLGEENFDRLTSSTCKRAVNARSSSALSDGEHQLEKPIVRRRRYTHPSTCDWNEADTYLSDHLLCLSSIDNGNDSPFSRQHSPPPLQSQESDRISSSTSRSSSDELSAKRLRFDCDLNSPLPITDESSSASVPYRLTEAKFESETNLVSACVPGRLLNWDSVGTKSCPLSPVPEAQTEFSTLTRRSTSMSVLEEACVDTELPMVTRHTPSHSPPLLPPALLSLDSNSVTRNIPLLIPPTLPEVRPVPPNSLATHSRTNSPSPPLLTTVTLMEQHSIPRVSTHDRVLSSVFCGSPGHMSCPPLLFPSEKKQIVTSCKLKNPFTTTVPYHSPIPFNALSDLDEPDQCSDSEHSSVRTVPMCLDQASVQSFFVPESELSVRPSPMQAGSICSTEALTDASSPMSRQSSEETVPMRLVATPYPPDSGQDVIDPLTVNWFSLNYGSSVYGNNGGVGGFAITFDLTPWRYRHPSEPNGTPRSSRDIVLPLWRRSRSAPSLFIYDDSDTVENSICLEENWLLEETVTLDHMLTKFVPVLTEYLADESSLLVEIHSELEVCLASNVIGSNSIYSVAQSVTQSSQIPCVKCLSPILDGEPQDPGQPLGAEFVQPETLSPLGSSSNQPMSLFPPPCIEPPFLIGPHAEFHPQSRIIANTQVDSEPGLNSPSFFSDSVEPQNINQAQKPVPQCAGHSQFSSSPSSYGHLATLPASPIFVTAPAITSAESNMSTINDNNREGVQVPCSASSSESLNWPLLSIRSPVDQSTCLVGLGSSVNSVITVPTRLSSRYSLTPESESRDLDGDEVTEPLSESSDFISPDVNQLIGNCSSSSGSSGTYPAHTTLQMLLTLNARADHNATETPSGLSVVHLSSTNKNNCGLDAPKFPSVSDHYPLPSALLPVCDAVREALPVNRFPFSATICSNHMVFNDRPPAPRARRSSSPSSFYPTCTTFHPGSLDTVSSSSSVISTSVPPAISTMNSTSTTVLTCPVARAKPRQRRSARHTGTTVSSSKNSGRTAGSHYRPQGKFVSTPTAWLASTDPSSIPIHDSFVNTTSNSFFQSSNESMSSISVSRVPNPSNTSVLSTFPSSFQSVDICNLPSSPGAQLQSSSSHLDSLPPPLCTDPVNYYPNTLSSYSGFSDSTAYTPYTTVYNVPAPLDYNPLPLDETGPSMFPTKTSYEPSPAYHSPAVFFPSGSEKQKQQSVNRDLFSSDDCAVSLGAYQFCLKAARAPNNSGNFYHNPSLFQSEYGHHAISTQQTQSAGIIQSSFASPNGRTSNTLLDSVTCMNAMPMNQTNFLTPMTPASCVPPSSLQAPLFVESCLTSCSTAAHANVTGPPAYMSPVTVVPTTGSGVHESSLSEWSLQPSTFPSDCTTSLQAFPDEISPSANPPSTQFVLCPQVFICSQPPLPSPVMDTSISAYPVVGSNLGPTRAFFPGEYDKPQFNPCAYPLSAADQLQSPPAHSLHHGCITPAAFDSWPRATELMTCTELSSSSALAAHSPVLSSSALVSHHSHYHRQPHPHSMMPT</sequence>
<feature type="chain" id="PRO_5020034015" evidence="2">
    <location>
        <begin position="20"/>
        <end position="1705"/>
    </location>
</feature>
<evidence type="ECO:0000256" key="2">
    <source>
        <dbReference type="SAM" id="SignalP"/>
    </source>
</evidence>
<reference evidence="3" key="1">
    <citation type="submission" date="2019-03" db="EMBL/GenBank/DDBJ databases">
        <title>Improved annotation for the trematode Fasciola hepatica.</title>
        <authorList>
            <person name="Choi Y.-J."/>
            <person name="Martin J."/>
            <person name="Mitreva M."/>
        </authorList>
    </citation>
    <scope>NUCLEOTIDE SEQUENCE [LARGE SCALE GENOMIC DNA]</scope>
</reference>
<feature type="region of interest" description="Disordered" evidence="1">
    <location>
        <begin position="264"/>
        <end position="297"/>
    </location>
</feature>
<proteinExistence type="predicted"/>
<feature type="region of interest" description="Disordered" evidence="1">
    <location>
        <begin position="971"/>
        <end position="995"/>
    </location>
</feature>
<feature type="region of interest" description="Disordered" evidence="1">
    <location>
        <begin position="1173"/>
        <end position="1207"/>
    </location>
</feature>
<feature type="compositionally biased region" description="Polar residues" evidence="1">
    <location>
        <begin position="1184"/>
        <end position="1198"/>
    </location>
</feature>
<feature type="compositionally biased region" description="Basic and acidic residues" evidence="1">
    <location>
        <begin position="219"/>
        <end position="228"/>
    </location>
</feature>
<dbReference type="Proteomes" id="UP000230066">
    <property type="component" value="Unassembled WGS sequence"/>
</dbReference>
<organism evidence="3 4">
    <name type="scientific">Fasciola hepatica</name>
    <name type="common">Liver fluke</name>
    <dbReference type="NCBI Taxonomy" id="6192"/>
    <lineage>
        <taxon>Eukaryota</taxon>
        <taxon>Metazoa</taxon>
        <taxon>Spiralia</taxon>
        <taxon>Lophotrochozoa</taxon>
        <taxon>Platyhelminthes</taxon>
        <taxon>Trematoda</taxon>
        <taxon>Digenea</taxon>
        <taxon>Plagiorchiida</taxon>
        <taxon>Echinostomata</taxon>
        <taxon>Echinostomatoidea</taxon>
        <taxon>Fasciolidae</taxon>
        <taxon>Fasciola</taxon>
    </lineage>
</organism>
<evidence type="ECO:0000256" key="1">
    <source>
        <dbReference type="SAM" id="MobiDB-lite"/>
    </source>
</evidence>
<dbReference type="EMBL" id="JXXN02000754">
    <property type="protein sequence ID" value="THD26405.1"/>
    <property type="molecule type" value="Genomic_DNA"/>
</dbReference>
<feature type="region of interest" description="Disordered" evidence="1">
    <location>
        <begin position="864"/>
        <end position="884"/>
    </location>
</feature>
<keyword evidence="2" id="KW-0732">Signal</keyword>
<feature type="compositionally biased region" description="Polar residues" evidence="1">
    <location>
        <begin position="796"/>
        <end position="806"/>
    </location>
</feature>
<feature type="region of interest" description="Disordered" evidence="1">
    <location>
        <begin position="21"/>
        <end position="68"/>
    </location>
</feature>
<feature type="region of interest" description="Disordered" evidence="1">
    <location>
        <begin position="211"/>
        <end position="230"/>
    </location>
</feature>
<keyword evidence="4" id="KW-1185">Reference proteome</keyword>
<evidence type="ECO:0000313" key="3">
    <source>
        <dbReference type="EMBL" id="THD26405.1"/>
    </source>
</evidence>
<name>A0A4E0RH27_FASHE</name>
<feature type="compositionally biased region" description="Polar residues" evidence="1">
    <location>
        <begin position="874"/>
        <end position="884"/>
    </location>
</feature>
<protein>
    <submittedName>
        <fullName evidence="3">Uncharacterized protein</fullName>
    </submittedName>
</protein>
<feature type="compositionally biased region" description="Basic residues" evidence="1">
    <location>
        <begin position="1174"/>
        <end position="1183"/>
    </location>
</feature>
<feature type="region of interest" description="Disordered" evidence="1">
    <location>
        <begin position="780"/>
        <end position="806"/>
    </location>
</feature>
<feature type="signal peptide" evidence="2">
    <location>
        <begin position="1"/>
        <end position="19"/>
    </location>
</feature>